<evidence type="ECO:0000256" key="3">
    <source>
        <dbReference type="ARBA" id="ARBA00023015"/>
    </source>
</evidence>
<proteinExistence type="predicted"/>
<sequence length="280" mass="30443">MFGFAEGNSRDTQPFSRRGVLRACESVGMRVLLIEDDDRVAGPLAEGLSRFGFTIEHARTGAEGLAAAGAEMVLLDLGLPDMDGIDVCRTLRLRSQVPIIMISARNDEVDRVLGLELGADDYLSKPFGVRELVARIRAVFRRARPAAAEPVAVMSAAGGGHAVPVAQVQRIGPLSIDRRGRQVHLRRRSIALSPKEFDLLAHLADDPGAVRTRQQILDAVWEPNYFGPTKTLDVHVAALRRKLGDPAWIDNIRGVGFRLMPPTAGASTRLAEENDEGGDR</sequence>
<organism evidence="10 11">
    <name type="scientific">Streptomyces filipinensis</name>
    <dbReference type="NCBI Taxonomy" id="66887"/>
    <lineage>
        <taxon>Bacteria</taxon>
        <taxon>Bacillati</taxon>
        <taxon>Actinomycetota</taxon>
        <taxon>Actinomycetes</taxon>
        <taxon>Kitasatosporales</taxon>
        <taxon>Streptomycetaceae</taxon>
        <taxon>Streptomyces</taxon>
    </lineage>
</organism>
<dbReference type="CDD" id="cd00383">
    <property type="entry name" value="trans_reg_C"/>
    <property type="match status" value="1"/>
</dbReference>
<dbReference type="Gene3D" id="6.10.250.690">
    <property type="match status" value="1"/>
</dbReference>
<dbReference type="Pfam" id="PF00072">
    <property type="entry name" value="Response_reg"/>
    <property type="match status" value="1"/>
</dbReference>
<keyword evidence="3" id="KW-0805">Transcription regulation</keyword>
<name>A0A918IC74_9ACTN</name>
<dbReference type="Pfam" id="PF00486">
    <property type="entry name" value="Trans_reg_C"/>
    <property type="match status" value="1"/>
</dbReference>
<dbReference type="SMART" id="SM00448">
    <property type="entry name" value="REC"/>
    <property type="match status" value="1"/>
</dbReference>
<keyword evidence="1 6" id="KW-0597">Phosphoprotein</keyword>
<dbReference type="InterPro" id="IPR001867">
    <property type="entry name" value="OmpR/PhoB-type_DNA-bd"/>
</dbReference>
<dbReference type="InterPro" id="IPR001789">
    <property type="entry name" value="Sig_transdc_resp-reg_receiver"/>
</dbReference>
<dbReference type="GO" id="GO:0000156">
    <property type="term" value="F:phosphorelay response regulator activity"/>
    <property type="evidence" value="ECO:0007669"/>
    <property type="project" value="TreeGrafter"/>
</dbReference>
<dbReference type="EMBL" id="BMTD01000008">
    <property type="protein sequence ID" value="GGU98774.1"/>
    <property type="molecule type" value="Genomic_DNA"/>
</dbReference>
<evidence type="ECO:0000313" key="10">
    <source>
        <dbReference type="EMBL" id="GGU98774.1"/>
    </source>
</evidence>
<dbReference type="Gene3D" id="3.40.50.2300">
    <property type="match status" value="1"/>
</dbReference>
<dbReference type="GO" id="GO:0000976">
    <property type="term" value="F:transcription cis-regulatory region binding"/>
    <property type="evidence" value="ECO:0007669"/>
    <property type="project" value="TreeGrafter"/>
</dbReference>
<dbReference type="InterPro" id="IPR011006">
    <property type="entry name" value="CheY-like_superfamily"/>
</dbReference>
<accession>A0A918IC74</accession>
<keyword evidence="5" id="KW-0804">Transcription</keyword>
<dbReference type="InterPro" id="IPR036388">
    <property type="entry name" value="WH-like_DNA-bd_sf"/>
</dbReference>
<feature type="DNA-binding region" description="OmpR/PhoB-type" evidence="7">
    <location>
        <begin position="166"/>
        <end position="261"/>
    </location>
</feature>
<dbReference type="SMART" id="SM00862">
    <property type="entry name" value="Trans_reg_C"/>
    <property type="match status" value="1"/>
</dbReference>
<reference evidence="10" key="1">
    <citation type="journal article" date="2014" name="Int. J. Syst. Evol. Microbiol.">
        <title>Complete genome sequence of Corynebacterium casei LMG S-19264T (=DSM 44701T), isolated from a smear-ripened cheese.</title>
        <authorList>
            <consortium name="US DOE Joint Genome Institute (JGI-PGF)"/>
            <person name="Walter F."/>
            <person name="Albersmeier A."/>
            <person name="Kalinowski J."/>
            <person name="Ruckert C."/>
        </authorList>
    </citation>
    <scope>NUCLEOTIDE SEQUENCE</scope>
    <source>
        <strain evidence="10">JCM 4369</strain>
    </source>
</reference>
<keyword evidence="11" id="KW-1185">Reference proteome</keyword>
<dbReference type="AlphaFoldDB" id="A0A918IC74"/>
<dbReference type="Gene3D" id="1.10.10.10">
    <property type="entry name" value="Winged helix-like DNA-binding domain superfamily/Winged helix DNA-binding domain"/>
    <property type="match status" value="1"/>
</dbReference>
<evidence type="ECO:0000256" key="4">
    <source>
        <dbReference type="ARBA" id="ARBA00023125"/>
    </source>
</evidence>
<evidence type="ECO:0000256" key="6">
    <source>
        <dbReference type="PROSITE-ProRule" id="PRU00169"/>
    </source>
</evidence>
<reference evidence="10" key="2">
    <citation type="submission" date="2020-09" db="EMBL/GenBank/DDBJ databases">
        <authorList>
            <person name="Sun Q."/>
            <person name="Ohkuma M."/>
        </authorList>
    </citation>
    <scope>NUCLEOTIDE SEQUENCE</scope>
    <source>
        <strain evidence="10">JCM 4369</strain>
    </source>
</reference>
<dbReference type="SUPFAM" id="SSF46894">
    <property type="entry name" value="C-terminal effector domain of the bipartite response regulators"/>
    <property type="match status" value="1"/>
</dbReference>
<gene>
    <name evidence="10" type="ORF">GCM10010260_38520</name>
</gene>
<evidence type="ECO:0000256" key="2">
    <source>
        <dbReference type="ARBA" id="ARBA00023012"/>
    </source>
</evidence>
<keyword evidence="4 7" id="KW-0238">DNA-binding</keyword>
<dbReference type="InterPro" id="IPR039420">
    <property type="entry name" value="WalR-like"/>
</dbReference>
<dbReference type="Proteomes" id="UP000618795">
    <property type="component" value="Unassembled WGS sequence"/>
</dbReference>
<evidence type="ECO:0000313" key="11">
    <source>
        <dbReference type="Proteomes" id="UP000618795"/>
    </source>
</evidence>
<dbReference type="GO" id="GO:0032993">
    <property type="term" value="C:protein-DNA complex"/>
    <property type="evidence" value="ECO:0007669"/>
    <property type="project" value="TreeGrafter"/>
</dbReference>
<evidence type="ECO:0000256" key="5">
    <source>
        <dbReference type="ARBA" id="ARBA00023163"/>
    </source>
</evidence>
<evidence type="ECO:0000256" key="1">
    <source>
        <dbReference type="ARBA" id="ARBA00022553"/>
    </source>
</evidence>
<dbReference type="PROSITE" id="PS50110">
    <property type="entry name" value="RESPONSE_REGULATORY"/>
    <property type="match status" value="1"/>
</dbReference>
<evidence type="ECO:0000259" key="8">
    <source>
        <dbReference type="PROSITE" id="PS50110"/>
    </source>
</evidence>
<dbReference type="SUPFAM" id="SSF52172">
    <property type="entry name" value="CheY-like"/>
    <property type="match status" value="1"/>
</dbReference>
<comment type="caution">
    <text evidence="10">The sequence shown here is derived from an EMBL/GenBank/DDBJ whole genome shotgun (WGS) entry which is preliminary data.</text>
</comment>
<dbReference type="PANTHER" id="PTHR48111:SF1">
    <property type="entry name" value="TWO-COMPONENT RESPONSE REGULATOR ORR33"/>
    <property type="match status" value="1"/>
</dbReference>
<protein>
    <submittedName>
        <fullName evidence="10">DNA-binding response regulator</fullName>
    </submittedName>
</protein>
<evidence type="ECO:0000256" key="7">
    <source>
        <dbReference type="PROSITE-ProRule" id="PRU01091"/>
    </source>
</evidence>
<dbReference type="PANTHER" id="PTHR48111">
    <property type="entry name" value="REGULATOR OF RPOS"/>
    <property type="match status" value="1"/>
</dbReference>
<evidence type="ECO:0000259" key="9">
    <source>
        <dbReference type="PROSITE" id="PS51755"/>
    </source>
</evidence>
<dbReference type="GO" id="GO:0006355">
    <property type="term" value="P:regulation of DNA-templated transcription"/>
    <property type="evidence" value="ECO:0007669"/>
    <property type="project" value="InterPro"/>
</dbReference>
<dbReference type="InterPro" id="IPR016032">
    <property type="entry name" value="Sig_transdc_resp-reg_C-effctor"/>
</dbReference>
<keyword evidence="2" id="KW-0902">Two-component regulatory system</keyword>
<feature type="domain" description="OmpR/PhoB-type" evidence="9">
    <location>
        <begin position="166"/>
        <end position="261"/>
    </location>
</feature>
<dbReference type="GO" id="GO:0005829">
    <property type="term" value="C:cytosol"/>
    <property type="evidence" value="ECO:0007669"/>
    <property type="project" value="TreeGrafter"/>
</dbReference>
<feature type="modified residue" description="4-aspartylphosphate" evidence="6">
    <location>
        <position position="76"/>
    </location>
</feature>
<dbReference type="PROSITE" id="PS51755">
    <property type="entry name" value="OMPR_PHOB"/>
    <property type="match status" value="1"/>
</dbReference>
<feature type="domain" description="Response regulatory" evidence="8">
    <location>
        <begin position="30"/>
        <end position="140"/>
    </location>
</feature>